<name>A0A0E9UL24_ANGAN</name>
<protein>
    <submittedName>
        <fullName evidence="1">Uncharacterized protein</fullName>
    </submittedName>
</protein>
<proteinExistence type="predicted"/>
<dbReference type="EMBL" id="GBXM01042151">
    <property type="protein sequence ID" value="JAH66426.1"/>
    <property type="molecule type" value="Transcribed_RNA"/>
</dbReference>
<dbReference type="AlphaFoldDB" id="A0A0E9UL24"/>
<evidence type="ECO:0000313" key="1">
    <source>
        <dbReference type="EMBL" id="JAH66426.1"/>
    </source>
</evidence>
<organism evidence="1">
    <name type="scientific">Anguilla anguilla</name>
    <name type="common">European freshwater eel</name>
    <name type="synonym">Muraena anguilla</name>
    <dbReference type="NCBI Taxonomy" id="7936"/>
    <lineage>
        <taxon>Eukaryota</taxon>
        <taxon>Metazoa</taxon>
        <taxon>Chordata</taxon>
        <taxon>Craniata</taxon>
        <taxon>Vertebrata</taxon>
        <taxon>Euteleostomi</taxon>
        <taxon>Actinopterygii</taxon>
        <taxon>Neopterygii</taxon>
        <taxon>Teleostei</taxon>
        <taxon>Anguilliformes</taxon>
        <taxon>Anguillidae</taxon>
        <taxon>Anguilla</taxon>
    </lineage>
</organism>
<reference evidence="1" key="2">
    <citation type="journal article" date="2015" name="Fish Shellfish Immunol.">
        <title>Early steps in the European eel (Anguilla anguilla)-Vibrio vulnificus interaction in the gills: Role of the RtxA13 toxin.</title>
        <authorList>
            <person name="Callol A."/>
            <person name="Pajuelo D."/>
            <person name="Ebbesson L."/>
            <person name="Teles M."/>
            <person name="MacKenzie S."/>
            <person name="Amaro C."/>
        </authorList>
    </citation>
    <scope>NUCLEOTIDE SEQUENCE</scope>
</reference>
<sequence length="18" mass="1939">MAIVIVIISIINSNSSKH</sequence>
<reference evidence="1" key="1">
    <citation type="submission" date="2014-11" db="EMBL/GenBank/DDBJ databases">
        <authorList>
            <person name="Amaro Gonzalez C."/>
        </authorList>
    </citation>
    <scope>NUCLEOTIDE SEQUENCE</scope>
</reference>
<accession>A0A0E9UL24</accession>